<evidence type="ECO:0000256" key="2">
    <source>
        <dbReference type="ARBA" id="ARBA00023315"/>
    </source>
</evidence>
<dbReference type="PANTHER" id="PTHR10434">
    <property type="entry name" value="1-ACYL-SN-GLYCEROL-3-PHOSPHATE ACYLTRANSFERASE"/>
    <property type="match status" value="1"/>
</dbReference>
<dbReference type="InterPro" id="IPR002123">
    <property type="entry name" value="Plipid/glycerol_acylTrfase"/>
</dbReference>
<evidence type="ECO:0000313" key="6">
    <source>
        <dbReference type="Proteomes" id="UP000825369"/>
    </source>
</evidence>
<dbReference type="SMART" id="SM00563">
    <property type="entry name" value="PlsC"/>
    <property type="match status" value="1"/>
</dbReference>
<keyword evidence="6" id="KW-1185">Reference proteome</keyword>
<dbReference type="PANTHER" id="PTHR10434:SF66">
    <property type="entry name" value="PHOSPHOLIPID_GLYCEROL ACYLTRANSFERASE DOMAIN-CONTAINING PROTEIN"/>
    <property type="match status" value="1"/>
</dbReference>
<proteinExistence type="predicted"/>
<evidence type="ECO:0000259" key="4">
    <source>
        <dbReference type="SMART" id="SM00563"/>
    </source>
</evidence>
<feature type="transmembrane region" description="Helical" evidence="3">
    <location>
        <begin position="37"/>
        <end position="61"/>
    </location>
</feature>
<dbReference type="RefSeq" id="WP_219475035.1">
    <property type="nucleotide sequence ID" value="NZ_BSCX01000001.1"/>
</dbReference>
<keyword evidence="3" id="KW-1133">Transmembrane helix</keyword>
<dbReference type="Pfam" id="PF01553">
    <property type="entry name" value="Acyltransferase"/>
    <property type="match status" value="1"/>
</dbReference>
<evidence type="ECO:0000313" key="5">
    <source>
        <dbReference type="EMBL" id="QYC31100.1"/>
    </source>
</evidence>
<reference evidence="5 6" key="1">
    <citation type="journal article" date="2021" name="Mol. Plant">
        <title>Genomic insights into the fast growth of paulownias and the formation of Paulownia witches' broom.</title>
        <authorList>
            <person name="Cao Y."/>
            <person name="Sun G."/>
            <person name="Zhai X."/>
            <person name="Xu P."/>
            <person name="Ma L."/>
            <person name="Deng M."/>
            <person name="Zhao Z."/>
            <person name="Yang H."/>
            <person name="Dong Y."/>
            <person name="Shang Z."/>
            <person name="Lv Y."/>
            <person name="Yan L."/>
            <person name="Liu H."/>
            <person name="Cao X."/>
            <person name="Li B."/>
            <person name="Wang Z."/>
            <person name="Zhao X."/>
            <person name="Yu H."/>
            <person name="Wang F."/>
            <person name="Ma W."/>
            <person name="Huang J."/>
            <person name="Fan G."/>
        </authorList>
    </citation>
    <scope>NUCLEOTIDE SEQUENCE [LARGE SCALE GENOMIC DNA]</scope>
    <source>
        <strain evidence="5 6">Zhengzhou</strain>
    </source>
</reference>
<keyword evidence="1" id="KW-0808">Transferase</keyword>
<keyword evidence="3" id="KW-0472">Membrane</keyword>
<sequence>MLTFIFVFVWLTFVFLQTSKTMLVDFSFCYKLPVNLILGLLFAFLITFIILVFCLVLMTFLPHNHYFKGFVSRSLSRFVNRFLRIKVVVRNPHLIPSKENVVIYANHKSYTDPFVITSVIPRTLSFAPKQNFNCFFGTAWFLKLAFLSLDCMVISRDDIRKTAQNLIKAVPKVKNGMAMVVFPEGGIKDRNNEQAMPLLGGAFKIACKSKSSILPLTIKGASQIKNKRFWQKKVVEIIIHPPLKYDHYCNTNMHQVAIDVQNIINSSFNQNNYILTYFDVIIK</sequence>
<keyword evidence="2 5" id="KW-0012">Acyltransferase</keyword>
<evidence type="ECO:0000256" key="1">
    <source>
        <dbReference type="ARBA" id="ARBA00022679"/>
    </source>
</evidence>
<feature type="domain" description="Phospholipid/glycerol acyltransferase" evidence="4">
    <location>
        <begin position="101"/>
        <end position="221"/>
    </location>
</feature>
<name>A0ABX8TRF9_9MOLU</name>
<protein>
    <submittedName>
        <fullName evidence="5">1-acyl-sn-glycerol-3-phosphate acyltransferase</fullName>
    </submittedName>
</protein>
<dbReference type="CDD" id="cd07989">
    <property type="entry name" value="LPLAT_AGPAT-like"/>
    <property type="match status" value="1"/>
</dbReference>
<dbReference type="EMBL" id="CP066882">
    <property type="protein sequence ID" value="QYC31100.1"/>
    <property type="molecule type" value="Genomic_DNA"/>
</dbReference>
<evidence type="ECO:0000256" key="3">
    <source>
        <dbReference type="SAM" id="Phobius"/>
    </source>
</evidence>
<dbReference type="Proteomes" id="UP000825369">
    <property type="component" value="Chromosome"/>
</dbReference>
<keyword evidence="3" id="KW-0812">Transmembrane</keyword>
<organism evidence="5 6">
    <name type="scientific">Paulownia witches'-broom phytoplasma</name>
    <dbReference type="NCBI Taxonomy" id="39647"/>
    <lineage>
        <taxon>Bacteria</taxon>
        <taxon>Bacillati</taxon>
        <taxon>Mycoplasmatota</taxon>
        <taxon>Mollicutes</taxon>
        <taxon>Acholeplasmatales</taxon>
        <taxon>Acholeplasmataceae</taxon>
        <taxon>Candidatus Phytoplasma</taxon>
        <taxon>16SrI (Aster yellows group)</taxon>
    </lineage>
</organism>
<accession>A0ABX8TRF9</accession>
<dbReference type="GO" id="GO:0016746">
    <property type="term" value="F:acyltransferase activity"/>
    <property type="evidence" value="ECO:0007669"/>
    <property type="project" value="UniProtKB-KW"/>
</dbReference>
<gene>
    <name evidence="5" type="ORF">HGD80_00500</name>
</gene>